<dbReference type="Pfam" id="PF20577">
    <property type="entry name" value="Phage_ORF5"/>
    <property type="match status" value="1"/>
</dbReference>
<reference evidence="1" key="1">
    <citation type="submission" date="2024-03" db="EMBL/GenBank/DDBJ databases">
        <title>Diverse circular DNA viruses in blood, oral, and fecal samples of captive lemurs.</title>
        <authorList>
            <person name="Paietta E.N."/>
            <person name="Kraberger S."/>
            <person name="Lund M.C."/>
            <person name="Custer J.M."/>
            <person name="Vargas K.M."/>
            <person name="Ehmke E.E."/>
            <person name="Yoder A.D."/>
            <person name="Varsani A."/>
        </authorList>
    </citation>
    <scope>NUCLEOTIDE SEQUENCE</scope>
    <source>
        <strain evidence="1">Duke_43SS_81</strain>
    </source>
</reference>
<name>A0AAU8BBI9_9VIRU</name>
<dbReference type="EMBL" id="PP511895">
    <property type="protein sequence ID" value="XCD08597.1"/>
    <property type="molecule type" value="Genomic_DNA"/>
</dbReference>
<proteinExistence type="predicted"/>
<sequence length="98" mass="10861">MFKYVLVSVFDHAVGEYAPCMCVNSEAAAIRIFTNEVNRYDPNNLLSTNRKDFTLYVVGEFDLSSGCVVNRDPRVLIHGRDILTVSLPDAPYGGTTAE</sequence>
<accession>A0AAU8BBI9</accession>
<protein>
    <submittedName>
        <fullName evidence="1">Nonstructural protein</fullName>
    </submittedName>
</protein>
<organism evidence="1">
    <name type="scientific">Dulem virus 103</name>
    <dbReference type="NCBI Taxonomy" id="3145580"/>
    <lineage>
        <taxon>Viruses</taxon>
        <taxon>Monodnaviria</taxon>
        <taxon>Sangervirae</taxon>
        <taxon>Phixviricota</taxon>
        <taxon>Malgrandaviricetes</taxon>
        <taxon>Petitvirales</taxon>
        <taxon>Microviridae</taxon>
        <taxon>Microvirus</taxon>
    </lineage>
</organism>
<dbReference type="InterPro" id="IPR046781">
    <property type="entry name" value="Phage_ORF5"/>
</dbReference>
<evidence type="ECO:0000313" key="1">
    <source>
        <dbReference type="EMBL" id="XCD08597.1"/>
    </source>
</evidence>